<dbReference type="Pfam" id="PF01609">
    <property type="entry name" value="DDE_Tnp_1"/>
    <property type="match status" value="1"/>
</dbReference>
<dbReference type="InterPro" id="IPR047952">
    <property type="entry name" value="Transpos_IS4"/>
</dbReference>
<evidence type="ECO:0000259" key="5">
    <source>
        <dbReference type="Pfam" id="PF01609"/>
    </source>
</evidence>
<feature type="domain" description="Transposase IS4-like" evidence="5">
    <location>
        <begin position="108"/>
        <end position="355"/>
    </location>
</feature>
<dbReference type="Gene3D" id="3.90.350.10">
    <property type="entry name" value="Transposase Inhibitor Protein From Tn5, Chain A, domain 1"/>
    <property type="match status" value="1"/>
</dbReference>
<evidence type="ECO:0000256" key="4">
    <source>
        <dbReference type="ARBA" id="ARBA00023172"/>
    </source>
</evidence>
<evidence type="ECO:0000313" key="6">
    <source>
        <dbReference type="EMBL" id="UUX33775.1"/>
    </source>
</evidence>
<reference evidence="6 7" key="1">
    <citation type="submission" date="2022-08" db="EMBL/GenBank/DDBJ databases">
        <title>Aerococcaceae sp. nov isolated from spoiled eye mask.</title>
        <authorList>
            <person name="Zhou G."/>
            <person name="Xie X.-B."/>
            <person name="Shi Q.-S."/>
            <person name="Wang Y.-S."/>
            <person name="Wen X."/>
            <person name="Peng H."/>
            <person name="Yang X.-J."/>
            <person name="Tao H.-B."/>
            <person name="Huang X.-M."/>
        </authorList>
    </citation>
    <scope>NUCLEOTIDE SEQUENCE [LARGE SCALE GENOMIC DNA]</scope>
    <source>
        <strain evidence="7">DM20194951</strain>
    </source>
</reference>
<dbReference type="InterPro" id="IPR002559">
    <property type="entry name" value="Transposase_11"/>
</dbReference>
<evidence type="ECO:0000256" key="2">
    <source>
        <dbReference type="ARBA" id="ARBA00022578"/>
    </source>
</evidence>
<protein>
    <submittedName>
        <fullName evidence="6">IS4 family transposase</fullName>
    </submittedName>
</protein>
<gene>
    <name evidence="6" type="ORF">NRE15_12925</name>
</gene>
<evidence type="ECO:0000256" key="1">
    <source>
        <dbReference type="ARBA" id="ARBA00010075"/>
    </source>
</evidence>
<dbReference type="Proteomes" id="UP001315967">
    <property type="component" value="Chromosome"/>
</dbReference>
<name>A0ABY5P590_9LACT</name>
<dbReference type="EMBL" id="CP102453">
    <property type="protein sequence ID" value="UUX33775.1"/>
    <property type="molecule type" value="Genomic_DNA"/>
</dbReference>
<organism evidence="6 7">
    <name type="scientific">Fundicoccus culcitae</name>
    <dbReference type="NCBI Taxonomy" id="2969821"/>
    <lineage>
        <taxon>Bacteria</taxon>
        <taxon>Bacillati</taxon>
        <taxon>Bacillota</taxon>
        <taxon>Bacilli</taxon>
        <taxon>Lactobacillales</taxon>
        <taxon>Aerococcaceae</taxon>
        <taxon>Fundicoccus</taxon>
    </lineage>
</organism>
<evidence type="ECO:0000313" key="7">
    <source>
        <dbReference type="Proteomes" id="UP001315967"/>
    </source>
</evidence>
<dbReference type="PANTHER" id="PTHR33258:SF1">
    <property type="entry name" value="TRANSPOSASE INSL FOR INSERTION SEQUENCE ELEMENT IS186A-RELATED"/>
    <property type="match status" value="1"/>
</dbReference>
<keyword evidence="4" id="KW-0233">DNA recombination</keyword>
<accession>A0ABY5P590</accession>
<keyword evidence="3" id="KW-0238">DNA-binding</keyword>
<proteinExistence type="inferred from homology"/>
<dbReference type="RefSeq" id="WP_313793278.1">
    <property type="nucleotide sequence ID" value="NZ_CP102453.1"/>
</dbReference>
<dbReference type="NCBIfam" id="NF033592">
    <property type="entry name" value="transpos_IS4_1"/>
    <property type="match status" value="1"/>
</dbReference>
<dbReference type="PANTHER" id="PTHR33258">
    <property type="entry name" value="TRANSPOSASE INSL FOR INSERTION SEQUENCE ELEMENT IS186A-RELATED"/>
    <property type="match status" value="1"/>
</dbReference>
<dbReference type="SUPFAM" id="SSF53098">
    <property type="entry name" value="Ribonuclease H-like"/>
    <property type="match status" value="1"/>
</dbReference>
<evidence type="ECO:0000256" key="3">
    <source>
        <dbReference type="ARBA" id="ARBA00023125"/>
    </source>
</evidence>
<keyword evidence="2" id="KW-0815">Transposition</keyword>
<comment type="similarity">
    <text evidence="1">Belongs to the transposase 11 family.</text>
</comment>
<sequence>MSRFAKITFNHLKEAIQSVCQNRADHVYQPDVDFTRNRKLTMPVVIESVIKFGAESLNNELFRLWNNHTETPTPSAFVQARSKLKVSAFKEVFHRFNQTLDNIKTFKGYRLLAHDGSDLPLPQNVTDHDNHYKDEKATGYNMVHLNFLYDLLNKQFLDVDIQKSRQSDERASLIQMAKTIKTNIPSIFIADRGYPSYNVFAHLQELQHKYVIRCKDLNDRDFVRKSDVPDTDEYDTIVSLKIARSRIKAYTEDPSFRFLAYTSKFDFLERGSKNYYELTLRVVRFKLSENTYQCLITNLDESFTSNDLKELYHLRWGIETALCDLKHAVNLEYLHTKGSHQTYQEIYGRLIMYNFTMRLVSNVKIPKKDRKWDYQVNLKVAFKLCRAYLMNHSIDIMKLIESRILPIRKGRRYKRTKSRTGFVGFNYR</sequence>
<dbReference type="InterPro" id="IPR012337">
    <property type="entry name" value="RNaseH-like_sf"/>
</dbReference>
<keyword evidence="7" id="KW-1185">Reference proteome</keyword>